<gene>
    <name evidence="1" type="ORF">MKJ03_03650</name>
</gene>
<accession>A0ABT0CWA2</accession>
<comment type="caution">
    <text evidence="1">The sequence shown here is derived from an EMBL/GenBank/DDBJ whole genome shotgun (WGS) entry which is preliminary data.</text>
</comment>
<dbReference type="EMBL" id="JALAYX010000001">
    <property type="protein sequence ID" value="MCJ8237407.1"/>
    <property type="molecule type" value="Genomic_DNA"/>
</dbReference>
<sequence length="94" mass="10731">MTTANIPVPEKFVKMCERHQVTPEHVLQQFIHDLCHLEGSSGSDERLYAQLYYERCGYAFSAQVDEDIVPKRLDEPANTLAAMAGLARPYKHRP</sequence>
<evidence type="ECO:0000313" key="2">
    <source>
        <dbReference type="Proteomes" id="UP001522662"/>
    </source>
</evidence>
<evidence type="ECO:0000313" key="1">
    <source>
        <dbReference type="EMBL" id="MCJ8237407.1"/>
    </source>
</evidence>
<name>A0ABT0CWA2_9HYPH</name>
<proteinExistence type="predicted"/>
<dbReference type="Proteomes" id="UP001522662">
    <property type="component" value="Unassembled WGS sequence"/>
</dbReference>
<reference evidence="1 2" key="1">
    <citation type="submission" date="2022-03" db="EMBL/GenBank/DDBJ databases">
        <title>Rhizobium SSM4.3 sp. nov., isolated from Sediment (Gouqi Island).</title>
        <authorList>
            <person name="Chen G."/>
        </authorList>
    </citation>
    <scope>NUCLEOTIDE SEQUENCE [LARGE SCALE GENOMIC DNA]</scope>
    <source>
        <strain evidence="1 2">SSM4.3</strain>
        <plasmid evidence="1">unnamed</plasmid>
    </source>
</reference>
<keyword evidence="1" id="KW-0614">Plasmid</keyword>
<keyword evidence="2" id="KW-1185">Reference proteome</keyword>
<organism evidence="1 2">
    <name type="scientific">Peteryoungia algae</name>
    <dbReference type="NCBI Taxonomy" id="2919917"/>
    <lineage>
        <taxon>Bacteria</taxon>
        <taxon>Pseudomonadati</taxon>
        <taxon>Pseudomonadota</taxon>
        <taxon>Alphaproteobacteria</taxon>
        <taxon>Hyphomicrobiales</taxon>
        <taxon>Rhizobiaceae</taxon>
        <taxon>Peteryoungia</taxon>
    </lineage>
</organism>
<dbReference type="RefSeq" id="WP_245134807.1">
    <property type="nucleotide sequence ID" value="NZ_CP128477.1"/>
</dbReference>
<geneLocation type="plasmid" evidence="1">
    <name>unnamed</name>
</geneLocation>
<protein>
    <submittedName>
        <fullName evidence="1">Uncharacterized protein</fullName>
    </submittedName>
</protein>